<protein>
    <submittedName>
        <fullName evidence="3">Uncharacterized protein</fullName>
    </submittedName>
</protein>
<accession>A0AAF3EUV3</accession>
<proteinExistence type="predicted"/>
<dbReference type="WBParaSite" id="MBELARI_LOCUS17877">
    <property type="protein sequence ID" value="MBELARI_LOCUS17877"/>
    <property type="gene ID" value="MBELARI_LOCUS17877"/>
</dbReference>
<evidence type="ECO:0000313" key="3">
    <source>
        <dbReference type="WBParaSite" id="MBELARI_LOCUS17877"/>
    </source>
</evidence>
<feature type="chain" id="PRO_5042297880" evidence="1">
    <location>
        <begin position="22"/>
        <end position="153"/>
    </location>
</feature>
<feature type="signal peptide" evidence="1">
    <location>
        <begin position="1"/>
        <end position="21"/>
    </location>
</feature>
<dbReference type="Proteomes" id="UP000887575">
    <property type="component" value="Unassembled WGS sequence"/>
</dbReference>
<evidence type="ECO:0000256" key="1">
    <source>
        <dbReference type="SAM" id="SignalP"/>
    </source>
</evidence>
<keyword evidence="2" id="KW-1185">Reference proteome</keyword>
<name>A0AAF3EUV3_9BILA</name>
<organism evidence="2 3">
    <name type="scientific">Mesorhabditis belari</name>
    <dbReference type="NCBI Taxonomy" id="2138241"/>
    <lineage>
        <taxon>Eukaryota</taxon>
        <taxon>Metazoa</taxon>
        <taxon>Ecdysozoa</taxon>
        <taxon>Nematoda</taxon>
        <taxon>Chromadorea</taxon>
        <taxon>Rhabditida</taxon>
        <taxon>Rhabditina</taxon>
        <taxon>Rhabditomorpha</taxon>
        <taxon>Rhabditoidea</taxon>
        <taxon>Rhabditidae</taxon>
        <taxon>Mesorhabditinae</taxon>
        <taxon>Mesorhabditis</taxon>
    </lineage>
</organism>
<sequence>MSPSIIRQILDLFGHLLFGVAQPGVVPVEYVHDIDPQTDGWSCGYRAIGVVMDLLRDRPQNYDARSLYDLYIWANRDGSHSWHEFMKFPYRSYRLRNYVRNGIVVFTEEFYKEKGDKTISDEIRTHSSIAASVRPQRTRRPVLLGKITKKNCL</sequence>
<evidence type="ECO:0000313" key="2">
    <source>
        <dbReference type="Proteomes" id="UP000887575"/>
    </source>
</evidence>
<keyword evidence="1" id="KW-0732">Signal</keyword>
<dbReference type="AlphaFoldDB" id="A0AAF3EUV3"/>
<reference evidence="3" key="1">
    <citation type="submission" date="2024-02" db="UniProtKB">
        <authorList>
            <consortium name="WormBaseParasite"/>
        </authorList>
    </citation>
    <scope>IDENTIFICATION</scope>
</reference>